<dbReference type="EMBL" id="CXST01000003">
    <property type="protein sequence ID" value="CTQ46163.1"/>
    <property type="molecule type" value="Genomic_DNA"/>
</dbReference>
<gene>
    <name evidence="5" type="ORF">LAL4801_04620</name>
</gene>
<feature type="chain" id="PRO_5005807768" description="Protein-glutamine gamma-glutamyltransferase-like C-terminal domain-containing protein" evidence="3">
    <location>
        <begin position="23"/>
        <end position="234"/>
    </location>
</feature>
<organism evidence="5 6">
    <name type="scientific">Roseibium aggregatum</name>
    <dbReference type="NCBI Taxonomy" id="187304"/>
    <lineage>
        <taxon>Bacteria</taxon>
        <taxon>Pseudomonadati</taxon>
        <taxon>Pseudomonadota</taxon>
        <taxon>Alphaproteobacteria</taxon>
        <taxon>Hyphomicrobiales</taxon>
        <taxon>Stappiaceae</taxon>
        <taxon>Roseibium</taxon>
    </lineage>
</organism>
<dbReference type="AlphaFoldDB" id="A0A0M6Y9F9"/>
<keyword evidence="2" id="KW-0812">Transmembrane</keyword>
<evidence type="ECO:0000256" key="3">
    <source>
        <dbReference type="SAM" id="SignalP"/>
    </source>
</evidence>
<reference evidence="6" key="1">
    <citation type="submission" date="2015-07" db="EMBL/GenBank/DDBJ databases">
        <authorList>
            <person name="Rodrigo-Torres Lidia"/>
            <person name="Arahal R.David."/>
        </authorList>
    </citation>
    <scope>NUCLEOTIDE SEQUENCE [LARGE SCALE GENOMIC DNA]</scope>
    <source>
        <strain evidence="6">CECT 4801</strain>
    </source>
</reference>
<dbReference type="STRING" id="187304.B0E33_13790"/>
<protein>
    <recommendedName>
        <fullName evidence="4">Protein-glutamine gamma-glutamyltransferase-like C-terminal domain-containing protein</fullName>
    </recommendedName>
</protein>
<feature type="signal peptide" evidence="3">
    <location>
        <begin position="1"/>
        <end position="22"/>
    </location>
</feature>
<sequence length="234" mass="26033">MRRFLIVCFLLILSGTLLPSYAQEAVQEPLEIGDSGTEYLRAIRLRGIDTDVAYFDPSAPPPKLDTSQEPPKPAADQADPTIDNRWIPGLIVGGILVAVAYFFLRFGGRFTVSLGREAGNPDSTRPRIRGQAPIWAEKLAPLDEILRMEDRQRALVLLTQKVLATAIAANGILMQRSWTARDALRQLPESQARELLRKLVTMAERVQFGGRHVSEDEFNDHVANCRYLLGPEAA</sequence>
<evidence type="ECO:0000259" key="4">
    <source>
        <dbReference type="Pfam" id="PF13559"/>
    </source>
</evidence>
<feature type="region of interest" description="Disordered" evidence="1">
    <location>
        <begin position="58"/>
        <end position="80"/>
    </location>
</feature>
<keyword evidence="2" id="KW-1133">Transmembrane helix</keyword>
<dbReference type="InterPro" id="IPR025403">
    <property type="entry name" value="TgpA-like_C"/>
</dbReference>
<evidence type="ECO:0000313" key="6">
    <source>
        <dbReference type="Proteomes" id="UP000048926"/>
    </source>
</evidence>
<keyword evidence="6" id="KW-1185">Reference proteome</keyword>
<evidence type="ECO:0000313" key="5">
    <source>
        <dbReference type="EMBL" id="CTQ46163.1"/>
    </source>
</evidence>
<dbReference type="Pfam" id="PF13559">
    <property type="entry name" value="DUF4129"/>
    <property type="match status" value="1"/>
</dbReference>
<evidence type="ECO:0000256" key="1">
    <source>
        <dbReference type="SAM" id="MobiDB-lite"/>
    </source>
</evidence>
<keyword evidence="2" id="KW-0472">Membrane</keyword>
<feature type="domain" description="Protein-glutamine gamma-glutamyltransferase-like C-terminal" evidence="4">
    <location>
        <begin position="162"/>
        <end position="220"/>
    </location>
</feature>
<dbReference type="OrthoDB" id="7706243at2"/>
<dbReference type="Proteomes" id="UP000048926">
    <property type="component" value="Unassembled WGS sequence"/>
</dbReference>
<proteinExistence type="predicted"/>
<feature type="transmembrane region" description="Helical" evidence="2">
    <location>
        <begin position="86"/>
        <end position="104"/>
    </location>
</feature>
<accession>A0A0M6Y9F9</accession>
<keyword evidence="3" id="KW-0732">Signal</keyword>
<evidence type="ECO:0000256" key="2">
    <source>
        <dbReference type="SAM" id="Phobius"/>
    </source>
</evidence>
<name>A0A0M6Y9F9_9HYPH</name>